<organism evidence="2 3">
    <name type="scientific">Phyllosticta paracitricarpa</name>
    <dbReference type="NCBI Taxonomy" id="2016321"/>
    <lineage>
        <taxon>Eukaryota</taxon>
        <taxon>Fungi</taxon>
        <taxon>Dikarya</taxon>
        <taxon>Ascomycota</taxon>
        <taxon>Pezizomycotina</taxon>
        <taxon>Dothideomycetes</taxon>
        <taxon>Dothideomycetes incertae sedis</taxon>
        <taxon>Botryosphaeriales</taxon>
        <taxon>Phyllostictaceae</taxon>
        <taxon>Phyllosticta</taxon>
    </lineage>
</organism>
<feature type="region of interest" description="Disordered" evidence="1">
    <location>
        <begin position="64"/>
        <end position="88"/>
    </location>
</feature>
<sequence length="157" mass="17556">MRLFRQRIDRAREAAGCCRHRHQVLCWHCCIPFLSTVDSTFDASAARRFSSTIHPIVFTNSATRRKFGKGQDSSAKRNEAKDANKSKELGKSLRLPLCRKTTRSQRKARAKPCLAARRPRKHHSRSTPCLHRLQCTVSSAQPLRVGTGLASSNSASG</sequence>
<protein>
    <submittedName>
        <fullName evidence="2">Uncharacterized protein</fullName>
    </submittedName>
</protein>
<name>A0ABR1MXC6_9PEZI</name>
<feature type="compositionally biased region" description="Basic and acidic residues" evidence="1">
    <location>
        <begin position="74"/>
        <end position="88"/>
    </location>
</feature>
<dbReference type="Proteomes" id="UP001367316">
    <property type="component" value="Unassembled WGS sequence"/>
</dbReference>
<proteinExistence type="predicted"/>
<dbReference type="EMBL" id="JBBPBF010000048">
    <property type="protein sequence ID" value="KAK7606459.1"/>
    <property type="molecule type" value="Genomic_DNA"/>
</dbReference>
<feature type="compositionally biased region" description="Basic residues" evidence="1">
    <location>
        <begin position="100"/>
        <end position="110"/>
    </location>
</feature>
<evidence type="ECO:0000256" key="1">
    <source>
        <dbReference type="SAM" id="MobiDB-lite"/>
    </source>
</evidence>
<feature type="region of interest" description="Disordered" evidence="1">
    <location>
        <begin position="100"/>
        <end position="128"/>
    </location>
</feature>
<keyword evidence="3" id="KW-1185">Reference proteome</keyword>
<evidence type="ECO:0000313" key="2">
    <source>
        <dbReference type="EMBL" id="KAK7606459.1"/>
    </source>
</evidence>
<comment type="caution">
    <text evidence="2">The sequence shown here is derived from an EMBL/GenBank/DDBJ whole genome shotgun (WGS) entry which is preliminary data.</text>
</comment>
<reference evidence="2 3" key="1">
    <citation type="submission" date="2024-04" db="EMBL/GenBank/DDBJ databases">
        <title>Phyllosticta paracitricarpa is synonymous to the EU quarantine fungus P. citricarpa based on phylogenomic analyses.</title>
        <authorList>
            <consortium name="Lawrence Berkeley National Laboratory"/>
            <person name="Van ingen-buijs V.A."/>
            <person name="Van westerhoven A.C."/>
            <person name="Haridas S."/>
            <person name="Skiadas P."/>
            <person name="Martin F."/>
            <person name="Groenewald J.Z."/>
            <person name="Crous P.W."/>
            <person name="Seidl M.F."/>
        </authorList>
    </citation>
    <scope>NUCLEOTIDE SEQUENCE [LARGE SCALE GENOMIC DNA]</scope>
    <source>
        <strain evidence="2 3">CBS 141358</strain>
    </source>
</reference>
<accession>A0ABR1MXC6</accession>
<evidence type="ECO:0000313" key="3">
    <source>
        <dbReference type="Proteomes" id="UP001367316"/>
    </source>
</evidence>
<gene>
    <name evidence="2" type="ORF">JOL62DRAFT_337756</name>
</gene>